<feature type="transmembrane region" description="Helical" evidence="1">
    <location>
        <begin position="37"/>
        <end position="59"/>
    </location>
</feature>
<feature type="transmembrane region" description="Helical" evidence="1">
    <location>
        <begin position="79"/>
        <end position="100"/>
    </location>
</feature>
<keyword evidence="1" id="KW-0472">Membrane</keyword>
<sequence length="148" mass="16603">MTTFLMLLLILSMYPIVKIIFYMPISALLKNHQNRKSLSLILTAVMTGLLFIILLVLAYTTMGYTLTNDKSIFNSGPEFYSFIGFTYVLGLFAAVVLLVLKFINRKPAEPNVVSNTDNQPNKSGFENIILILVIAGFAGFILFIFYIS</sequence>
<organism evidence="2 3">
    <name type="scientific">Jeotgalicoccus coquinae</name>
    <dbReference type="NCBI Taxonomy" id="709509"/>
    <lineage>
        <taxon>Bacteria</taxon>
        <taxon>Bacillati</taxon>
        <taxon>Bacillota</taxon>
        <taxon>Bacilli</taxon>
        <taxon>Bacillales</taxon>
        <taxon>Staphylococcaceae</taxon>
        <taxon>Jeotgalicoccus</taxon>
    </lineage>
</organism>
<comment type="caution">
    <text evidence="2">The sequence shown here is derived from an EMBL/GenBank/DDBJ whole genome shotgun (WGS) entry which is preliminary data.</text>
</comment>
<name>A0A6V7RLT1_9STAP</name>
<gene>
    <name evidence="2" type="ORF">JEOCOQ751_01429</name>
</gene>
<keyword evidence="1" id="KW-1133">Transmembrane helix</keyword>
<dbReference type="AlphaFoldDB" id="A0A6V7RLT1"/>
<dbReference type="EMBL" id="CAJEWA010000006">
    <property type="protein sequence ID" value="CAD2079220.1"/>
    <property type="molecule type" value="Genomic_DNA"/>
</dbReference>
<feature type="transmembrane region" description="Helical" evidence="1">
    <location>
        <begin position="6"/>
        <end position="25"/>
    </location>
</feature>
<accession>A0A6V7RLT1</accession>
<evidence type="ECO:0000313" key="3">
    <source>
        <dbReference type="Proteomes" id="UP000534001"/>
    </source>
</evidence>
<protein>
    <submittedName>
        <fullName evidence="2">Uncharacterized protein</fullName>
    </submittedName>
</protein>
<proteinExistence type="predicted"/>
<reference evidence="2 3" key="1">
    <citation type="submission" date="2020-07" db="EMBL/GenBank/DDBJ databases">
        <authorList>
            <person name="Criscuolo A."/>
        </authorList>
    </citation>
    <scope>NUCLEOTIDE SEQUENCE [LARGE SCALE GENOMIC DNA]</scope>
    <source>
        <strain evidence="2">CIP111751</strain>
    </source>
</reference>
<feature type="transmembrane region" description="Helical" evidence="1">
    <location>
        <begin position="128"/>
        <end position="147"/>
    </location>
</feature>
<dbReference type="Proteomes" id="UP000534001">
    <property type="component" value="Unassembled WGS sequence"/>
</dbReference>
<evidence type="ECO:0000313" key="2">
    <source>
        <dbReference type="EMBL" id="CAD2079220.1"/>
    </source>
</evidence>
<evidence type="ECO:0000256" key="1">
    <source>
        <dbReference type="SAM" id="Phobius"/>
    </source>
</evidence>
<keyword evidence="1" id="KW-0812">Transmembrane</keyword>